<keyword evidence="2" id="KW-0119">Carbohydrate metabolism</keyword>
<dbReference type="CDD" id="cd02850">
    <property type="entry name" value="E_set_Cellulase_N"/>
    <property type="match status" value="1"/>
</dbReference>
<feature type="chain" id="PRO_5030778979" evidence="4">
    <location>
        <begin position="19"/>
        <end position="839"/>
    </location>
</feature>
<comment type="similarity">
    <text evidence="1">Belongs to the glycosyl hydrolase 9 (cellulase E) family.</text>
</comment>
<dbReference type="SUPFAM" id="SSF48208">
    <property type="entry name" value="Six-hairpin glycosidases"/>
    <property type="match status" value="1"/>
</dbReference>
<feature type="domain" description="Cellulase Ig-like" evidence="6">
    <location>
        <begin position="271"/>
        <end position="355"/>
    </location>
</feature>
<dbReference type="Gene3D" id="1.50.10.10">
    <property type="match status" value="1"/>
</dbReference>
<dbReference type="InterPro" id="IPR004197">
    <property type="entry name" value="Cellulase_Ig-like"/>
</dbReference>
<evidence type="ECO:0000259" key="5">
    <source>
        <dbReference type="Pfam" id="PF00759"/>
    </source>
</evidence>
<feature type="domain" description="Glycoside hydrolase family 9" evidence="5">
    <location>
        <begin position="390"/>
        <end position="656"/>
    </location>
</feature>
<protein>
    <submittedName>
        <fullName evidence="7">Glycoside hydrolase</fullName>
    </submittedName>
</protein>
<name>A0A7V2F7G7_RHOMR</name>
<dbReference type="Gene3D" id="2.60.40.10">
    <property type="entry name" value="Immunoglobulins"/>
    <property type="match status" value="1"/>
</dbReference>
<dbReference type="InterPro" id="IPR008928">
    <property type="entry name" value="6-hairpin_glycosidase_sf"/>
</dbReference>
<keyword evidence="7" id="KW-0378">Hydrolase</keyword>
<comment type="caution">
    <text evidence="7">The sequence shown here is derived from an EMBL/GenBank/DDBJ whole genome shotgun (WGS) entry which is preliminary data.</text>
</comment>
<evidence type="ECO:0000256" key="3">
    <source>
        <dbReference type="ARBA" id="ARBA00023326"/>
    </source>
</evidence>
<dbReference type="InterPro" id="IPR012341">
    <property type="entry name" value="6hp_glycosidase-like_sf"/>
</dbReference>
<evidence type="ECO:0000313" key="7">
    <source>
        <dbReference type="EMBL" id="HER96923.1"/>
    </source>
</evidence>
<gene>
    <name evidence="7" type="ORF">ENO59_10515</name>
</gene>
<accession>A0A7V2F7G7</accession>
<dbReference type="Pfam" id="PF00759">
    <property type="entry name" value="Glyco_hydro_9"/>
    <property type="match status" value="1"/>
</dbReference>
<dbReference type="InterPro" id="IPR013783">
    <property type="entry name" value="Ig-like_fold"/>
</dbReference>
<dbReference type="AlphaFoldDB" id="A0A7V2F7G7"/>
<proteinExistence type="inferred from homology"/>
<feature type="signal peptide" evidence="4">
    <location>
        <begin position="1"/>
        <end position="18"/>
    </location>
</feature>
<dbReference type="InterPro" id="IPR001701">
    <property type="entry name" value="Glyco_hydro_9"/>
</dbReference>
<evidence type="ECO:0000259" key="6">
    <source>
        <dbReference type="Pfam" id="PF02927"/>
    </source>
</evidence>
<evidence type="ECO:0000256" key="4">
    <source>
        <dbReference type="SAM" id="SignalP"/>
    </source>
</evidence>
<organism evidence="7">
    <name type="scientific">Rhodothermus marinus</name>
    <name type="common">Rhodothermus obamensis</name>
    <dbReference type="NCBI Taxonomy" id="29549"/>
    <lineage>
        <taxon>Bacteria</taxon>
        <taxon>Pseudomonadati</taxon>
        <taxon>Rhodothermota</taxon>
        <taxon>Rhodothermia</taxon>
        <taxon>Rhodothermales</taxon>
        <taxon>Rhodothermaceae</taxon>
        <taxon>Rhodothermus</taxon>
    </lineage>
</organism>
<dbReference type="GO" id="GO:0008810">
    <property type="term" value="F:cellulase activity"/>
    <property type="evidence" value="ECO:0007669"/>
    <property type="project" value="InterPro"/>
</dbReference>
<dbReference type="EMBL" id="DSGB01000006">
    <property type="protein sequence ID" value="HER96923.1"/>
    <property type="molecule type" value="Genomic_DNA"/>
</dbReference>
<evidence type="ECO:0000256" key="2">
    <source>
        <dbReference type="ARBA" id="ARBA00023277"/>
    </source>
</evidence>
<keyword evidence="3" id="KW-0624">Polysaccharide degradation</keyword>
<dbReference type="SUPFAM" id="SSF81296">
    <property type="entry name" value="E set domains"/>
    <property type="match status" value="1"/>
</dbReference>
<dbReference type="InterPro" id="IPR014756">
    <property type="entry name" value="Ig_E-set"/>
</dbReference>
<dbReference type="GO" id="GO:0000272">
    <property type="term" value="P:polysaccharide catabolic process"/>
    <property type="evidence" value="ECO:0007669"/>
    <property type="project" value="UniProtKB-KW"/>
</dbReference>
<evidence type="ECO:0000256" key="1">
    <source>
        <dbReference type="ARBA" id="ARBA00007072"/>
    </source>
</evidence>
<sequence>MRNAILCLWVVWMLPKGAAYSQQSGFVLNERGYFEREGISVMVFQDFYPEGHQSGVTLIQHGERVAANGDVRLEATPGQWQPVPRLLRREVHRAQNEIVAYLAYPDTAQHRKGFNPIFYPDLKLSYRVWVRGEAEGVRIGVDLDAPLPEAWAGRVGFNLELFPGALFGHGWYMDSTAGIFPRQPHGPVQVNAFGEVEALPLAVGRRLVIAPDNEALRLEIESLTGELALYDGRVQHNNGWFVVRTTFAAGAAQRAVEWVLRPHVLAGWRYEPVIQVSQVGYHPAQPKVAVLELDARDSLEGTVRLLRLTEQGGVEEVLAGPPQPWKGQFLRYRYAQFDFSRVTRAGLYVLEFRGRRTHPFRIAPDVYQRDVWQPTLEFFLPVQMCHMRVEEQYRLWHGACHLDDARMAPPDTNHFDGYVQGATLLTHHAPGAHVPGLDRGGWHDAGDDDLRIESQADEVYILAAMYELFEVLKTYDNTTIDQERRLVQIHQPDGKPDVLQQIEHGVLTILGGYRALGRLYRGIITPTLKQYVLIGDPAGSTDNQIYDPATPLQVRSALRVDARDPRWVVTNADDRWVFTEEHPGHEYKGIAALAIAGRVLQGYNPVLAHECITVAEALWQQKRDTTRGLDERVVAAVELLRTTGKPIYREVLLAARDRIIAHIEDLGWAVGQALPLIDDTVFATAVRTAVAHYIAEVDVLQQENPYSVPYRPRIWGAGWEIQRFGVQQYFLHRAFPELVSPVYVFNALNFVLGVHPGRNTAAFASGVGARSVTVAYGFNRADWTYIPGGVVSGTALIRPDFPELKEFPYLWQQVEYVMGGGATHFMFLVLAADQLLNKV</sequence>
<reference evidence="7" key="1">
    <citation type="journal article" date="2020" name="mSystems">
        <title>Genome- and Community-Level Interaction Insights into Carbon Utilization and Element Cycling Functions of Hydrothermarchaeota in Hydrothermal Sediment.</title>
        <authorList>
            <person name="Zhou Z."/>
            <person name="Liu Y."/>
            <person name="Xu W."/>
            <person name="Pan J."/>
            <person name="Luo Z.H."/>
            <person name="Li M."/>
        </authorList>
    </citation>
    <scope>NUCLEOTIDE SEQUENCE [LARGE SCALE GENOMIC DNA]</scope>
    <source>
        <strain evidence="7">SpSt-143</strain>
    </source>
</reference>
<keyword evidence="4" id="KW-0732">Signal</keyword>
<dbReference type="Pfam" id="PF02927">
    <property type="entry name" value="CelD_N"/>
    <property type="match status" value="1"/>
</dbReference>